<evidence type="ECO:0000313" key="12">
    <source>
        <dbReference type="EMBL" id="TXH91167.1"/>
    </source>
</evidence>
<gene>
    <name evidence="11" type="ordered locus">Tmz1t_1248</name>
    <name evidence="12" type="ORF">E6Q80_02960</name>
</gene>
<keyword evidence="9" id="KW-0460">Magnesium</keyword>
<dbReference type="OrthoDB" id="943692at2"/>
<dbReference type="eggNOG" id="COG0684">
    <property type="taxonomic scope" value="Bacteria"/>
</dbReference>
<accession>A0A5C7T648</accession>
<reference evidence="13" key="1">
    <citation type="submission" date="2009-05" db="EMBL/GenBank/DDBJ databases">
        <title>Complete sequence of chromosome of Thauera sp. MZ1T.</title>
        <authorList>
            <consortium name="US DOE Joint Genome Institute"/>
            <person name="Lucas S."/>
            <person name="Copeland A."/>
            <person name="Lapidus A."/>
            <person name="Glavina del Rio T."/>
            <person name="Dalin E."/>
            <person name="Tice H."/>
            <person name="Bruce D."/>
            <person name="Goodwin L."/>
            <person name="Pitluck S."/>
            <person name="Sims D."/>
            <person name="Brettin T."/>
            <person name="Detter J.C."/>
            <person name="Han C."/>
            <person name="Larimer F."/>
            <person name="Land M."/>
            <person name="Hauser L."/>
            <person name="Kyrpides N."/>
            <person name="Mikhailova N."/>
            <person name="Sayler G.S."/>
        </authorList>
    </citation>
    <scope>NUCLEOTIDE SEQUENCE [LARGE SCALE GENOMIC DNA]</scope>
    <source>
        <strain evidence="13">MZ1T</strain>
    </source>
</reference>
<dbReference type="EC" id="4.1.3.17" evidence="10"/>
<dbReference type="NCBIfam" id="TIGR01935">
    <property type="entry name" value="NOT-MenG"/>
    <property type="match status" value="1"/>
</dbReference>
<dbReference type="InterPro" id="IPR010203">
    <property type="entry name" value="RraA"/>
</dbReference>
<keyword evidence="6 10" id="KW-0456">Lyase</keyword>
<dbReference type="GO" id="GO:0046872">
    <property type="term" value="F:metal ion binding"/>
    <property type="evidence" value="ECO:0007669"/>
    <property type="project" value="UniProtKB-KW"/>
</dbReference>
<dbReference type="Proteomes" id="UP000321192">
    <property type="component" value="Unassembled WGS sequence"/>
</dbReference>
<keyword evidence="5 9" id="KW-0479">Metal-binding</keyword>
<evidence type="ECO:0000256" key="3">
    <source>
        <dbReference type="ARBA" id="ARBA00008621"/>
    </source>
</evidence>
<evidence type="ECO:0000256" key="1">
    <source>
        <dbReference type="ARBA" id="ARBA00001342"/>
    </source>
</evidence>
<dbReference type="HOGENOM" id="CLU_072626_4_0_4"/>
<evidence type="ECO:0000313" key="13">
    <source>
        <dbReference type="Proteomes" id="UP000002186"/>
    </source>
</evidence>
<evidence type="ECO:0000256" key="10">
    <source>
        <dbReference type="RuleBase" id="RU004338"/>
    </source>
</evidence>
<evidence type="ECO:0000256" key="7">
    <source>
        <dbReference type="ARBA" id="ARBA00025046"/>
    </source>
</evidence>
<dbReference type="STRING" id="85643.Tmz1t_1248"/>
<comment type="similarity">
    <text evidence="3 10">Belongs to the class II aldolase/RraA-like family.</text>
</comment>
<evidence type="ECO:0000256" key="4">
    <source>
        <dbReference type="ARBA" id="ARBA00011233"/>
    </source>
</evidence>
<evidence type="ECO:0000256" key="8">
    <source>
        <dbReference type="ARBA" id="ARBA00047973"/>
    </source>
</evidence>
<evidence type="ECO:0000313" key="11">
    <source>
        <dbReference type="EMBL" id="ACK54007.1"/>
    </source>
</evidence>
<dbReference type="NCBIfam" id="NF006875">
    <property type="entry name" value="PRK09372.1"/>
    <property type="match status" value="1"/>
</dbReference>
<comment type="catalytic activity">
    <reaction evidence="1 10">
        <text>4-hydroxy-4-methyl-2-oxoglutarate = 2 pyruvate</text>
        <dbReference type="Rhea" id="RHEA:22748"/>
        <dbReference type="ChEBI" id="CHEBI:15361"/>
        <dbReference type="ChEBI" id="CHEBI:58276"/>
        <dbReference type="EC" id="4.1.3.17"/>
    </reaction>
</comment>
<comment type="catalytic activity">
    <reaction evidence="8 10">
        <text>oxaloacetate + H(+) = pyruvate + CO2</text>
        <dbReference type="Rhea" id="RHEA:15641"/>
        <dbReference type="ChEBI" id="CHEBI:15361"/>
        <dbReference type="ChEBI" id="CHEBI:15378"/>
        <dbReference type="ChEBI" id="CHEBI:16452"/>
        <dbReference type="ChEBI" id="CHEBI:16526"/>
        <dbReference type="EC" id="4.1.1.112"/>
    </reaction>
</comment>
<organism evidence="11 13">
    <name type="scientific">Thauera aminoaromatica</name>
    <dbReference type="NCBI Taxonomy" id="164330"/>
    <lineage>
        <taxon>Bacteria</taxon>
        <taxon>Pseudomonadati</taxon>
        <taxon>Pseudomonadota</taxon>
        <taxon>Betaproteobacteria</taxon>
        <taxon>Rhodocyclales</taxon>
        <taxon>Zoogloeaceae</taxon>
        <taxon>Thauera</taxon>
    </lineage>
</organism>
<accession>C4ZLV2</accession>
<dbReference type="Gene3D" id="3.50.30.40">
    <property type="entry name" value="Ribonuclease E inhibitor RraA/RraA-like"/>
    <property type="match status" value="1"/>
</dbReference>
<evidence type="ECO:0000256" key="6">
    <source>
        <dbReference type="ARBA" id="ARBA00023239"/>
    </source>
</evidence>
<dbReference type="InterPro" id="IPR005493">
    <property type="entry name" value="RraA/RraA-like"/>
</dbReference>
<evidence type="ECO:0000256" key="9">
    <source>
        <dbReference type="PIRSR" id="PIRSR605493-1"/>
    </source>
</evidence>
<feature type="binding site" evidence="9">
    <location>
        <begin position="75"/>
        <end position="78"/>
    </location>
    <ligand>
        <name>substrate</name>
    </ligand>
</feature>
<dbReference type="SUPFAM" id="SSF89562">
    <property type="entry name" value="RraA-like"/>
    <property type="match status" value="1"/>
</dbReference>
<dbReference type="GO" id="GO:0051252">
    <property type="term" value="P:regulation of RNA metabolic process"/>
    <property type="evidence" value="ECO:0007669"/>
    <property type="project" value="InterPro"/>
</dbReference>
<evidence type="ECO:0000256" key="2">
    <source>
        <dbReference type="ARBA" id="ARBA00001968"/>
    </source>
</evidence>
<evidence type="ECO:0000256" key="5">
    <source>
        <dbReference type="ARBA" id="ARBA00022723"/>
    </source>
</evidence>
<keyword evidence="13" id="KW-1185">Reference proteome</keyword>
<dbReference type="GO" id="GO:0047443">
    <property type="term" value="F:4-hydroxy-4-methyl-2-oxoglutarate aldolase activity"/>
    <property type="evidence" value="ECO:0007669"/>
    <property type="project" value="UniProtKB-EC"/>
</dbReference>
<feature type="binding site" evidence="9">
    <location>
        <position position="98"/>
    </location>
    <ligand>
        <name>Mg(2+)</name>
        <dbReference type="ChEBI" id="CHEBI:18420"/>
    </ligand>
</feature>
<dbReference type="CDD" id="cd16841">
    <property type="entry name" value="RraA_family"/>
    <property type="match status" value="1"/>
</dbReference>
<comment type="subunit">
    <text evidence="4 10">Homotrimer.</text>
</comment>
<dbReference type="Pfam" id="PF03737">
    <property type="entry name" value="RraA-like"/>
    <property type="match status" value="1"/>
</dbReference>
<feature type="binding site" evidence="9">
    <location>
        <position position="97"/>
    </location>
    <ligand>
        <name>substrate</name>
    </ligand>
</feature>
<dbReference type="GO" id="GO:0008428">
    <property type="term" value="F:ribonuclease inhibitor activity"/>
    <property type="evidence" value="ECO:0007669"/>
    <property type="project" value="InterPro"/>
</dbReference>
<comment type="cofactor">
    <cofactor evidence="9">
        <name>Mg(2+)</name>
        <dbReference type="ChEBI" id="CHEBI:18420"/>
    </cofactor>
</comment>
<dbReference type="GO" id="GO:0008948">
    <property type="term" value="F:oxaloacetate decarboxylase activity"/>
    <property type="evidence" value="ECO:0007669"/>
    <property type="project" value="UniProtKB-EC"/>
</dbReference>
<dbReference type="PANTHER" id="PTHR33254">
    <property type="entry name" value="4-HYDROXY-4-METHYL-2-OXOGLUTARATE ALDOLASE 3-RELATED"/>
    <property type="match status" value="1"/>
</dbReference>
<name>C4ZLV2_THASP</name>
<dbReference type="EMBL" id="SSFD01000040">
    <property type="protein sequence ID" value="TXH91167.1"/>
    <property type="molecule type" value="Genomic_DNA"/>
</dbReference>
<dbReference type="KEGG" id="tmz:Tmz1t_1248"/>
<reference evidence="11 13" key="2">
    <citation type="journal article" date="2012" name="Stand. Genomic Sci.">
        <title>Complete genome sequence of Thauera aminoaromatica strain MZ1T.</title>
        <authorList>
            <person name="Jiang K."/>
            <person name="Sanseverino J."/>
            <person name="Chauhan A."/>
            <person name="Lucas S."/>
            <person name="Copeland A."/>
            <person name="Lapidus A."/>
            <person name="Del Rio T.G."/>
            <person name="Dalin E."/>
            <person name="Tice H."/>
            <person name="Bruce D."/>
            <person name="Goodwin L."/>
            <person name="Pitluck S."/>
            <person name="Sims D."/>
            <person name="Brettin T."/>
            <person name="Detter J.C."/>
            <person name="Han C."/>
            <person name="Chang Y.J."/>
            <person name="Larimer F."/>
            <person name="Land M."/>
            <person name="Hauser L."/>
            <person name="Kyrpides N.C."/>
            <person name="Mikhailova N."/>
            <person name="Moser S."/>
            <person name="Jegier P."/>
            <person name="Close D."/>
            <person name="Debruyn J.M."/>
            <person name="Wang Y."/>
            <person name="Layton A.C."/>
            <person name="Allen M.S."/>
            <person name="Sayler G.S."/>
        </authorList>
    </citation>
    <scope>NUCLEOTIDE SEQUENCE [LARGE SCALE GENOMIC DNA]</scope>
    <source>
        <strain evidence="11 13">MZ1T</strain>
    </source>
</reference>
<evidence type="ECO:0000313" key="14">
    <source>
        <dbReference type="Proteomes" id="UP000321192"/>
    </source>
</evidence>
<dbReference type="InterPro" id="IPR036704">
    <property type="entry name" value="RraA/RraA-like_sf"/>
</dbReference>
<dbReference type="AlphaFoldDB" id="C4ZLV2"/>
<protein>
    <recommendedName>
        <fullName evidence="10">4-hydroxy-4-methyl-2-oxoglutarate aldolase</fullName>
        <shortName evidence="10">HMG aldolase</shortName>
        <ecNumber evidence="10">4.1.1.112</ecNumber>
        <ecNumber evidence="10">4.1.3.17</ecNumber>
    </recommendedName>
    <alternativeName>
        <fullName evidence="10">Oxaloacetate decarboxylase</fullName>
    </alternativeName>
</protein>
<sequence>MNIQTADLCDAHEDKLAVVAPMFASYGGRPSFGGPIATLKIFEDNSFVRKALEGPGNGRVLVIDGGASMRCALVGDQLAELAVKNGWAGILVYGCIRDSKAIGEMDLGVFALGTHPKKTVKRNVGEVDIPVGFGGVTFQPGHHVYADEDGVVVSAEPLL</sequence>
<reference evidence="12 14" key="3">
    <citation type="submission" date="2018-09" db="EMBL/GenBank/DDBJ databases">
        <title>Metagenome Assembled Genomes from an Advanced Water Purification Facility.</title>
        <authorList>
            <person name="Stamps B.W."/>
            <person name="Spear J.R."/>
        </authorList>
    </citation>
    <scope>NUCLEOTIDE SEQUENCE [LARGE SCALE GENOMIC DNA]</scope>
    <source>
        <strain evidence="12">Bin_27_1</strain>
    </source>
</reference>
<comment type="function">
    <text evidence="7 10">Catalyzes the aldol cleavage of 4-hydroxy-4-methyl-2-oxoglutarate (HMG) into 2 molecules of pyruvate. Also contains a secondary oxaloacetate (OAA) decarboxylase activity due to the common pyruvate enolate transition state formed following C-C bond cleavage in the retro-aldol and decarboxylation reactions.</text>
</comment>
<dbReference type="Proteomes" id="UP000002186">
    <property type="component" value="Chromosome"/>
</dbReference>
<proteinExistence type="inferred from homology"/>
<dbReference type="EMBL" id="CP001281">
    <property type="protein sequence ID" value="ACK54007.1"/>
    <property type="molecule type" value="Genomic_DNA"/>
</dbReference>
<comment type="cofactor">
    <cofactor evidence="2 10">
        <name>a divalent metal cation</name>
        <dbReference type="ChEBI" id="CHEBI:60240"/>
    </cofactor>
</comment>
<dbReference type="PANTHER" id="PTHR33254:SF4">
    <property type="entry name" value="4-HYDROXY-4-METHYL-2-OXOGLUTARATE ALDOLASE 3-RELATED"/>
    <property type="match status" value="1"/>
</dbReference>
<dbReference type="EC" id="4.1.1.112" evidence="10"/>
<dbReference type="RefSeq" id="WP_004321254.1">
    <property type="nucleotide sequence ID" value="NC_011662.2"/>
</dbReference>